<keyword evidence="2" id="KW-0285">Flavoprotein</keyword>
<dbReference type="PANTHER" id="PTHR10961:SF7">
    <property type="entry name" value="FAD DEPENDENT OXIDOREDUCTASE DOMAIN-CONTAINING PROTEIN"/>
    <property type="match status" value="1"/>
</dbReference>
<dbReference type="Gene3D" id="3.30.9.10">
    <property type="entry name" value="D-Amino Acid Oxidase, subunit A, domain 2"/>
    <property type="match status" value="1"/>
</dbReference>
<feature type="domain" description="FAD dependent oxidoreductase" evidence="5">
    <location>
        <begin position="4"/>
        <end position="355"/>
    </location>
</feature>
<organism evidence="6 7">
    <name type="scientific">Streptomyces millisiae</name>
    <dbReference type="NCBI Taxonomy" id="3075542"/>
    <lineage>
        <taxon>Bacteria</taxon>
        <taxon>Bacillati</taxon>
        <taxon>Actinomycetota</taxon>
        <taxon>Actinomycetes</taxon>
        <taxon>Kitasatosporales</taxon>
        <taxon>Streptomycetaceae</taxon>
        <taxon>Streptomyces</taxon>
    </lineage>
</organism>
<comment type="cofactor">
    <cofactor evidence="1">
        <name>FAD</name>
        <dbReference type="ChEBI" id="CHEBI:57692"/>
    </cofactor>
</comment>
<keyword evidence="3" id="KW-0274">FAD</keyword>
<evidence type="ECO:0000256" key="4">
    <source>
        <dbReference type="ARBA" id="ARBA00023002"/>
    </source>
</evidence>
<name>A0ABU2LXE6_9ACTN</name>
<evidence type="ECO:0000259" key="5">
    <source>
        <dbReference type="Pfam" id="PF01266"/>
    </source>
</evidence>
<dbReference type="PANTHER" id="PTHR10961">
    <property type="entry name" value="PEROXISOMAL SARCOSINE OXIDASE"/>
    <property type="match status" value="1"/>
</dbReference>
<dbReference type="InterPro" id="IPR036188">
    <property type="entry name" value="FAD/NAD-bd_sf"/>
</dbReference>
<dbReference type="SUPFAM" id="SSF54373">
    <property type="entry name" value="FAD-linked reductases, C-terminal domain"/>
    <property type="match status" value="1"/>
</dbReference>
<evidence type="ECO:0000256" key="2">
    <source>
        <dbReference type="ARBA" id="ARBA00022630"/>
    </source>
</evidence>
<gene>
    <name evidence="6" type="primary">solA</name>
    <name evidence="6" type="ORF">RNC47_28485</name>
</gene>
<dbReference type="GO" id="GO:0050131">
    <property type="term" value="F:N-methyl-L-amino-acid oxidase activity"/>
    <property type="evidence" value="ECO:0007669"/>
    <property type="project" value="UniProtKB-EC"/>
</dbReference>
<dbReference type="Gene3D" id="3.50.50.60">
    <property type="entry name" value="FAD/NAD(P)-binding domain"/>
    <property type="match status" value="1"/>
</dbReference>
<proteinExistence type="predicted"/>
<dbReference type="InterPro" id="IPR045170">
    <property type="entry name" value="MTOX"/>
</dbReference>
<sequence>MDADVAVIGLGAMGSMTAWRLARAGASVLGFERYGLAHDRGASAGESRLFRMAYHEGAGYVPMLRSARALWTELAAESGLPLFHATGCLSIGLPELPPMRNVRQSVDEHGLDHEILDHDQLATRYPQHLPRAGEIGVLDTMGGVLRPELAVLAACGQARRHGARLLDHTPVESVRPEDDRVLITAGGTEYTVGRVVLTAGPWTERLVPALAGHLTVKPIVLTWFAPTDPAPYAPERFPAFIRDTDGTHLFGVPMLDGMSVKTGFADAWGELPGPEAFTRDFDEARLRPVSEAVRRLLPGLHPDPVRYAVYLDAYTRDRTAVVDRLPGTDRAVVLAGFSGHGFKLAPAFGQIAAELTLERGTGFDVANMTASRLLTPPAGTPG</sequence>
<evidence type="ECO:0000313" key="7">
    <source>
        <dbReference type="Proteomes" id="UP001183420"/>
    </source>
</evidence>
<accession>A0ABU2LXE6</accession>
<dbReference type="EC" id="1.5.3.2" evidence="6"/>
<dbReference type="Pfam" id="PF01266">
    <property type="entry name" value="DAO"/>
    <property type="match status" value="1"/>
</dbReference>
<evidence type="ECO:0000313" key="6">
    <source>
        <dbReference type="EMBL" id="MDT0322267.1"/>
    </source>
</evidence>
<reference evidence="7" key="1">
    <citation type="submission" date="2023-07" db="EMBL/GenBank/DDBJ databases">
        <title>30 novel species of actinomycetes from the DSMZ collection.</title>
        <authorList>
            <person name="Nouioui I."/>
        </authorList>
    </citation>
    <scope>NUCLEOTIDE SEQUENCE [LARGE SCALE GENOMIC DNA]</scope>
    <source>
        <strain evidence="7">DSM 44918</strain>
    </source>
</reference>
<dbReference type="InterPro" id="IPR006076">
    <property type="entry name" value="FAD-dep_OxRdtase"/>
</dbReference>
<evidence type="ECO:0000256" key="1">
    <source>
        <dbReference type="ARBA" id="ARBA00001974"/>
    </source>
</evidence>
<dbReference type="RefSeq" id="WP_311602793.1">
    <property type="nucleotide sequence ID" value="NZ_JAVREM010000058.1"/>
</dbReference>
<protein>
    <submittedName>
        <fullName evidence="6">N-methyl-L-tryptophan oxidase</fullName>
        <ecNumber evidence="6">1.5.3.2</ecNumber>
    </submittedName>
</protein>
<dbReference type="EMBL" id="JAVREM010000058">
    <property type="protein sequence ID" value="MDT0322267.1"/>
    <property type="molecule type" value="Genomic_DNA"/>
</dbReference>
<keyword evidence="4 6" id="KW-0560">Oxidoreductase</keyword>
<dbReference type="SUPFAM" id="SSF51905">
    <property type="entry name" value="FAD/NAD(P)-binding domain"/>
    <property type="match status" value="1"/>
</dbReference>
<dbReference type="Proteomes" id="UP001183420">
    <property type="component" value="Unassembled WGS sequence"/>
</dbReference>
<evidence type="ECO:0000256" key="3">
    <source>
        <dbReference type="ARBA" id="ARBA00022827"/>
    </source>
</evidence>
<dbReference type="NCBIfam" id="NF008425">
    <property type="entry name" value="PRK11259.1"/>
    <property type="match status" value="1"/>
</dbReference>
<comment type="caution">
    <text evidence="6">The sequence shown here is derived from an EMBL/GenBank/DDBJ whole genome shotgun (WGS) entry which is preliminary data.</text>
</comment>
<keyword evidence="7" id="KW-1185">Reference proteome</keyword>